<dbReference type="AlphaFoldDB" id="A0A7V3ZIY6"/>
<dbReference type="InterPro" id="IPR022687">
    <property type="entry name" value="HTH_DTXR"/>
</dbReference>
<feature type="domain" description="HTH dtxR-type" evidence="2">
    <location>
        <begin position="3"/>
        <end position="55"/>
    </location>
</feature>
<evidence type="ECO:0000259" key="2">
    <source>
        <dbReference type="Pfam" id="PF01325"/>
    </source>
</evidence>
<dbReference type="EMBL" id="DTDV01000014">
    <property type="protein sequence ID" value="HGK23783.1"/>
    <property type="molecule type" value="Genomic_DNA"/>
</dbReference>
<keyword evidence="1" id="KW-0812">Transmembrane</keyword>
<reference evidence="3" key="1">
    <citation type="journal article" date="2020" name="mSystems">
        <title>Genome- and Community-Level Interaction Insights into Carbon Utilization and Element Cycling Functions of Hydrothermarchaeota in Hydrothermal Sediment.</title>
        <authorList>
            <person name="Zhou Z."/>
            <person name="Liu Y."/>
            <person name="Xu W."/>
            <person name="Pan J."/>
            <person name="Luo Z.H."/>
            <person name="Li M."/>
        </authorList>
    </citation>
    <scope>NUCLEOTIDE SEQUENCE [LARGE SCALE GENOMIC DNA]</scope>
    <source>
        <strain evidence="3">SpSt-70</strain>
    </source>
</reference>
<dbReference type="GO" id="GO:0003677">
    <property type="term" value="F:DNA binding"/>
    <property type="evidence" value="ECO:0007669"/>
    <property type="project" value="InterPro"/>
</dbReference>
<feature type="transmembrane region" description="Helical" evidence="1">
    <location>
        <begin position="92"/>
        <end position="110"/>
    </location>
</feature>
<protein>
    <recommendedName>
        <fullName evidence="2">HTH dtxR-type domain-containing protein</fullName>
    </recommendedName>
</protein>
<dbReference type="Pfam" id="PF01325">
    <property type="entry name" value="Fe_dep_repress"/>
    <property type="match status" value="1"/>
</dbReference>
<evidence type="ECO:0000313" key="3">
    <source>
        <dbReference type="EMBL" id="HGK23783.1"/>
    </source>
</evidence>
<comment type="caution">
    <text evidence="3">The sequence shown here is derived from an EMBL/GenBank/DDBJ whole genome shotgun (WGS) entry which is preliminary data.</text>
</comment>
<dbReference type="Gene3D" id="1.10.10.10">
    <property type="entry name" value="Winged helix-like DNA-binding domain superfamily/Winged helix DNA-binding domain"/>
    <property type="match status" value="1"/>
</dbReference>
<evidence type="ECO:0000256" key="1">
    <source>
        <dbReference type="SAM" id="Phobius"/>
    </source>
</evidence>
<proteinExistence type="predicted"/>
<dbReference type="SUPFAM" id="SSF46785">
    <property type="entry name" value="Winged helix' DNA-binding domain"/>
    <property type="match status" value="1"/>
</dbReference>
<dbReference type="InterPro" id="IPR036388">
    <property type="entry name" value="WH-like_DNA-bd_sf"/>
</dbReference>
<keyword evidence="1" id="KW-0472">Membrane</keyword>
<keyword evidence="1" id="KW-1133">Transmembrane helix</keyword>
<accession>A0A7V3ZIY6</accession>
<dbReference type="InterPro" id="IPR036390">
    <property type="entry name" value="WH_DNA-bd_sf"/>
</dbReference>
<gene>
    <name evidence="3" type="ORF">ENU78_04955</name>
</gene>
<name>A0A7V3ZIY6_DICTH</name>
<feature type="transmembrane region" description="Helical" evidence="1">
    <location>
        <begin position="122"/>
        <end position="149"/>
    </location>
</feature>
<sequence>MSLTERRRQFLETLKTLYEKNKRPIHYAEIAKELSVSPATAYDIMQILYKEGYIDAIYLENSVKNKKGRGKIFFKPKEYEESEKFMTNFQELKRYPFAIAIILSIMLTILKDIKFSKDLRSMIGLLIGLLQSNLELTLVLLPILIIGYAGKKIYEIIPNNKIKTYFEEYINSINQLAIEEKKVLLNFILNILEI</sequence>
<organism evidence="3">
    <name type="scientific">Dictyoglomus thermophilum</name>
    <dbReference type="NCBI Taxonomy" id="14"/>
    <lineage>
        <taxon>Bacteria</taxon>
        <taxon>Pseudomonadati</taxon>
        <taxon>Dictyoglomota</taxon>
        <taxon>Dictyoglomia</taxon>
        <taxon>Dictyoglomales</taxon>
        <taxon>Dictyoglomaceae</taxon>
        <taxon>Dictyoglomus</taxon>
    </lineage>
</organism>